<organism evidence="2 4">
    <name type="scientific">Legionella quateirensis</name>
    <dbReference type="NCBI Taxonomy" id="45072"/>
    <lineage>
        <taxon>Bacteria</taxon>
        <taxon>Pseudomonadati</taxon>
        <taxon>Pseudomonadota</taxon>
        <taxon>Gammaproteobacteria</taxon>
        <taxon>Legionellales</taxon>
        <taxon>Legionellaceae</taxon>
        <taxon>Legionella</taxon>
    </lineage>
</organism>
<proteinExistence type="predicted"/>
<name>A0A378KZB4_9GAMM</name>
<dbReference type="EMBL" id="LNYR01000034">
    <property type="protein sequence ID" value="KTD46280.1"/>
    <property type="molecule type" value="Genomic_DNA"/>
</dbReference>
<evidence type="ECO:0000313" key="2">
    <source>
        <dbReference type="EMBL" id="STY18951.1"/>
    </source>
</evidence>
<evidence type="ECO:0000313" key="3">
    <source>
        <dbReference type="Proteomes" id="UP000054639"/>
    </source>
</evidence>
<dbReference type="EMBL" id="UGOW01000001">
    <property type="protein sequence ID" value="STY18951.1"/>
    <property type="molecule type" value="Genomic_DNA"/>
</dbReference>
<evidence type="ECO:0000313" key="4">
    <source>
        <dbReference type="Proteomes" id="UP000254230"/>
    </source>
</evidence>
<sequence length="372" mass="42167">MNSIFDFDLSVTRKHTFKRTQILTTQCPFTFNEQEYHRGIAHAHSNLKAHVNEFLKHDDSDNMSAIATFHNNHSYIAGYMAFLFERHLTLKEIRFSTGGLSAAAIYQIEGITKPFIISYIPAADDVFNLHIDDLENNKNHQINHIRQIWHTLKLAEEDAPVCFYDDNAHNCYQALSMPLIKVNQVNRHAQDRIDFAECLSGVSLSSTSSSDSIESAEIAGDTDMPAKTKPGFFKKTGSVARTAMNPSRLARLAQIKQFVFDGNHHRVDEYLRAEAPSDKESSAKFIAGFYAEAGNHQMANRYIKQYPKALQFVIQGYAFVGDHDSIKQYYEKGLVTSEYISGCYHRAGNTDKSSEYEQLTSQAIEGSSYRFN</sequence>
<evidence type="ECO:0000313" key="1">
    <source>
        <dbReference type="EMBL" id="KTD46280.1"/>
    </source>
</evidence>
<protein>
    <submittedName>
        <fullName evidence="2">Uncharacterized protein</fullName>
    </submittedName>
</protein>
<reference evidence="2 4" key="2">
    <citation type="submission" date="2018-06" db="EMBL/GenBank/DDBJ databases">
        <authorList>
            <consortium name="Pathogen Informatics"/>
            <person name="Doyle S."/>
        </authorList>
    </citation>
    <scope>NUCLEOTIDE SEQUENCE [LARGE SCALE GENOMIC DNA]</scope>
    <source>
        <strain evidence="2 4">NCTC12376</strain>
    </source>
</reference>
<keyword evidence="3" id="KW-1185">Reference proteome</keyword>
<gene>
    <name evidence="1" type="ORF">Lqua_2383</name>
    <name evidence="2" type="ORF">NCTC12376_02777</name>
</gene>
<dbReference type="Proteomes" id="UP000054639">
    <property type="component" value="Unassembled WGS sequence"/>
</dbReference>
<accession>A0A378KZB4</accession>
<dbReference type="AlphaFoldDB" id="A0A378KZB4"/>
<reference evidence="1 3" key="1">
    <citation type="submission" date="2015-11" db="EMBL/GenBank/DDBJ databases">
        <title>Genomic analysis of 38 Legionella species identifies large and diverse effector repertoires.</title>
        <authorList>
            <person name="Burstein D."/>
            <person name="Amaro F."/>
            <person name="Zusman T."/>
            <person name="Lifshitz Z."/>
            <person name="Cohen O."/>
            <person name="Gilbert J.A."/>
            <person name="Pupko T."/>
            <person name="Shuman H.A."/>
            <person name="Segal G."/>
        </authorList>
    </citation>
    <scope>NUCLEOTIDE SEQUENCE [LARGE SCALE GENOMIC DNA]</scope>
    <source>
        <strain evidence="1 3">ATCC 49507</strain>
    </source>
</reference>
<dbReference type="STRING" id="45072.Lqua_2383"/>
<dbReference type="Proteomes" id="UP000254230">
    <property type="component" value="Unassembled WGS sequence"/>
</dbReference>